<dbReference type="GO" id="GO:0007399">
    <property type="term" value="P:nervous system development"/>
    <property type="evidence" value="ECO:0007669"/>
    <property type="project" value="UniProtKB-ARBA"/>
</dbReference>
<dbReference type="PANTHER" id="PTHR24049">
    <property type="entry name" value="CRUMBS FAMILY MEMBER"/>
    <property type="match status" value="1"/>
</dbReference>
<feature type="domain" description="EGF-like" evidence="19">
    <location>
        <begin position="1351"/>
        <end position="1387"/>
    </location>
</feature>
<evidence type="ECO:0000256" key="10">
    <source>
        <dbReference type="ARBA" id="ARBA00022989"/>
    </source>
</evidence>
<feature type="domain" description="EGF-like" evidence="19">
    <location>
        <begin position="1944"/>
        <end position="1980"/>
    </location>
</feature>
<feature type="disulfide bond" evidence="14">
    <location>
        <begin position="2345"/>
        <end position="2355"/>
    </location>
</feature>
<feature type="disulfide bond" evidence="14">
    <location>
        <begin position="2308"/>
        <end position="2318"/>
    </location>
</feature>
<feature type="disulfide bond" evidence="14">
    <location>
        <begin position="1551"/>
        <end position="1560"/>
    </location>
</feature>
<dbReference type="PROSITE" id="PS00022">
    <property type="entry name" value="EGF_1"/>
    <property type="match status" value="20"/>
</dbReference>
<dbReference type="Gene3D" id="2.60.120.200">
    <property type="match status" value="1"/>
</dbReference>
<feature type="disulfide bond" evidence="14">
    <location>
        <begin position="2008"/>
        <end position="2017"/>
    </location>
</feature>
<keyword evidence="6 17" id="KW-0812">Transmembrane</keyword>
<keyword evidence="3" id="KW-0964">Secreted</keyword>
<evidence type="ECO:0000256" key="18">
    <source>
        <dbReference type="SAM" id="SignalP"/>
    </source>
</evidence>
<feature type="chain" id="PRO_5013016036" evidence="18">
    <location>
        <begin position="22"/>
        <end position="2790"/>
    </location>
</feature>
<keyword evidence="8" id="KW-0677">Repeat</keyword>
<dbReference type="FunFam" id="2.10.25.10:FF:000143">
    <property type="entry name" value="Protein crumbs 1"/>
    <property type="match status" value="2"/>
</dbReference>
<keyword evidence="11 17" id="KW-0472">Membrane</keyword>
<feature type="disulfide bond" evidence="14">
    <location>
        <begin position="1513"/>
        <end position="1522"/>
    </location>
</feature>
<dbReference type="PROSITE" id="PS01186">
    <property type="entry name" value="EGF_2"/>
    <property type="match status" value="18"/>
</dbReference>
<feature type="disulfide bond" evidence="14">
    <location>
        <begin position="1415"/>
        <end position="1424"/>
    </location>
</feature>
<evidence type="ECO:0000259" key="21">
    <source>
        <dbReference type="PROSITE" id="PS50923"/>
    </source>
</evidence>
<keyword evidence="12 14" id="KW-1015">Disulfide bond</keyword>
<dbReference type="FunFam" id="2.10.25.10:FF:000045">
    <property type="entry name" value="Slit guidance ligand 2"/>
    <property type="match status" value="3"/>
</dbReference>
<feature type="domain" description="EGF-like" evidence="19">
    <location>
        <begin position="1906"/>
        <end position="1942"/>
    </location>
</feature>
<proteinExistence type="predicted"/>
<evidence type="ECO:0000256" key="6">
    <source>
        <dbReference type="ARBA" id="ARBA00022692"/>
    </source>
</evidence>
<dbReference type="FunFam" id="2.10.25.10:FF:000066">
    <property type="entry name" value="FAT atypical cadherin 4"/>
    <property type="match status" value="2"/>
</dbReference>
<dbReference type="SUPFAM" id="SSF57196">
    <property type="entry name" value="EGF/Laminin"/>
    <property type="match status" value="13"/>
</dbReference>
<dbReference type="PROSITE" id="PS50923">
    <property type="entry name" value="SUSHI"/>
    <property type="match status" value="7"/>
</dbReference>
<feature type="disulfide bond" evidence="14">
    <location>
        <begin position="1453"/>
        <end position="1462"/>
    </location>
</feature>
<feature type="domain" description="Sushi" evidence="21">
    <location>
        <begin position="171"/>
        <end position="231"/>
    </location>
</feature>
<feature type="domain" description="EGF-like" evidence="19">
    <location>
        <begin position="1487"/>
        <end position="1523"/>
    </location>
</feature>
<keyword evidence="24" id="KW-1185">Reference proteome</keyword>
<evidence type="ECO:0000313" key="23">
    <source>
        <dbReference type="EMBL" id="PFX23101.1"/>
    </source>
</evidence>
<dbReference type="SUPFAM" id="SSF49899">
    <property type="entry name" value="Concanavalin A-like lectins/glucanases"/>
    <property type="match status" value="1"/>
</dbReference>
<dbReference type="InterPro" id="IPR051022">
    <property type="entry name" value="Notch_Cell-Fate_Det"/>
</dbReference>
<dbReference type="Gene3D" id="2.10.25.10">
    <property type="entry name" value="Laminin"/>
    <property type="match status" value="20"/>
</dbReference>
<dbReference type="EMBL" id="LSMT01000218">
    <property type="protein sequence ID" value="PFX23101.1"/>
    <property type="molecule type" value="Genomic_DNA"/>
</dbReference>
<reference evidence="24" key="1">
    <citation type="journal article" date="2017" name="bioRxiv">
        <title>Comparative analysis of the genomes of Stylophora pistillata and Acropora digitifera provides evidence for extensive differences between species of corals.</title>
        <authorList>
            <person name="Voolstra C.R."/>
            <person name="Li Y."/>
            <person name="Liew Y.J."/>
            <person name="Baumgarten S."/>
            <person name="Zoccola D."/>
            <person name="Flot J.-F."/>
            <person name="Tambutte S."/>
            <person name="Allemand D."/>
            <person name="Aranda M."/>
        </authorList>
    </citation>
    <scope>NUCLEOTIDE SEQUENCE [LARGE SCALE GENOMIC DNA]</scope>
</reference>
<feature type="domain" description="HYR" evidence="20">
    <location>
        <begin position="510"/>
        <end position="594"/>
    </location>
</feature>
<feature type="domain" description="EGF-like" evidence="19">
    <location>
        <begin position="1677"/>
        <end position="1713"/>
    </location>
</feature>
<dbReference type="Gene3D" id="2.10.70.10">
    <property type="entry name" value="Complement Module, domain 1"/>
    <property type="match status" value="8"/>
</dbReference>
<gene>
    <name evidence="23" type="primary">EGF1</name>
    <name evidence="23" type="ORF">AWC38_SpisGene12371</name>
</gene>
<feature type="disulfide bond" evidence="14">
    <location>
        <begin position="1970"/>
        <end position="1979"/>
    </location>
</feature>
<dbReference type="PROSITE" id="PS50026">
    <property type="entry name" value="EGF_3"/>
    <property type="match status" value="21"/>
</dbReference>
<feature type="domain" description="Pentraxin (PTX)" evidence="22">
    <location>
        <begin position="2101"/>
        <end position="2308"/>
    </location>
</feature>
<feature type="disulfide bond" evidence="14">
    <location>
        <begin position="1589"/>
        <end position="1598"/>
    </location>
</feature>
<dbReference type="Pfam" id="PF00354">
    <property type="entry name" value="Pentaxin"/>
    <property type="match status" value="1"/>
</dbReference>
<keyword evidence="4" id="KW-0272">Extracellular matrix</keyword>
<dbReference type="SMART" id="SM00179">
    <property type="entry name" value="EGF_CA"/>
    <property type="match status" value="22"/>
</dbReference>
<feature type="disulfide bond" evidence="14">
    <location>
        <begin position="1741"/>
        <end position="1750"/>
    </location>
</feature>
<feature type="domain" description="EGF-like" evidence="19">
    <location>
        <begin position="1982"/>
        <end position="2018"/>
    </location>
</feature>
<feature type="domain" description="Sushi" evidence="21">
    <location>
        <begin position="445"/>
        <end position="511"/>
    </location>
</feature>
<feature type="compositionally biased region" description="Basic and acidic residues" evidence="16">
    <location>
        <begin position="2655"/>
        <end position="2664"/>
    </location>
</feature>
<dbReference type="Pfam" id="PF00008">
    <property type="entry name" value="EGF"/>
    <property type="match status" value="13"/>
</dbReference>
<accession>A0A2B4RZN5</accession>
<keyword evidence="9" id="KW-0106">Calcium</keyword>
<evidence type="ECO:0000256" key="3">
    <source>
        <dbReference type="ARBA" id="ARBA00022525"/>
    </source>
</evidence>
<evidence type="ECO:0000256" key="2">
    <source>
        <dbReference type="ARBA" id="ARBA00004498"/>
    </source>
</evidence>
<feature type="domain" description="EGF-like" evidence="19">
    <location>
        <begin position="1639"/>
        <end position="1675"/>
    </location>
</feature>
<dbReference type="InterPro" id="IPR018097">
    <property type="entry name" value="EGF_Ca-bd_CS"/>
</dbReference>
<organism evidence="23 24">
    <name type="scientific">Stylophora pistillata</name>
    <name type="common">Smooth cauliflower coral</name>
    <dbReference type="NCBI Taxonomy" id="50429"/>
    <lineage>
        <taxon>Eukaryota</taxon>
        <taxon>Metazoa</taxon>
        <taxon>Cnidaria</taxon>
        <taxon>Anthozoa</taxon>
        <taxon>Hexacorallia</taxon>
        <taxon>Scleractinia</taxon>
        <taxon>Astrocoeniina</taxon>
        <taxon>Pocilloporidae</taxon>
        <taxon>Stylophora</taxon>
    </lineage>
</organism>
<keyword evidence="10 17" id="KW-1133">Transmembrane helix</keyword>
<evidence type="ECO:0000259" key="22">
    <source>
        <dbReference type="PROSITE" id="PS51828"/>
    </source>
</evidence>
<dbReference type="InterPro" id="IPR009030">
    <property type="entry name" value="Growth_fac_rcpt_cys_sf"/>
</dbReference>
<feature type="disulfide bond" evidence="14">
    <location>
        <begin position="1377"/>
        <end position="1386"/>
    </location>
</feature>
<dbReference type="PROSITE" id="PS01187">
    <property type="entry name" value="EGF_CA"/>
    <property type="match status" value="7"/>
</dbReference>
<feature type="region of interest" description="Disordered" evidence="16">
    <location>
        <begin position="2637"/>
        <end position="2664"/>
    </location>
</feature>
<dbReference type="InterPro" id="IPR001881">
    <property type="entry name" value="EGF-like_Ca-bd_dom"/>
</dbReference>
<feature type="domain" description="EGF-like" evidence="19">
    <location>
        <begin position="1829"/>
        <end position="1865"/>
    </location>
</feature>
<dbReference type="InterPro" id="IPR000152">
    <property type="entry name" value="EGF-type_Asp/Asn_hydroxyl_site"/>
</dbReference>
<feature type="region of interest" description="Disordered" evidence="16">
    <location>
        <begin position="2705"/>
        <end position="2738"/>
    </location>
</feature>
<dbReference type="FunFam" id="2.10.25.10:FF:000434">
    <property type="entry name" value="Predicted protein"/>
    <property type="match status" value="2"/>
</dbReference>
<dbReference type="SMART" id="SM01411">
    <property type="entry name" value="Ephrin_rec_like"/>
    <property type="match status" value="3"/>
</dbReference>
<dbReference type="FunFam" id="2.10.25.10:FF:000472">
    <property type="entry name" value="Uncharacterized protein, isoform A"/>
    <property type="match status" value="1"/>
</dbReference>
<feature type="domain" description="EGF-like" evidence="19">
    <location>
        <begin position="1867"/>
        <end position="1904"/>
    </location>
</feature>
<evidence type="ECO:0000256" key="11">
    <source>
        <dbReference type="ARBA" id="ARBA00023136"/>
    </source>
</evidence>
<dbReference type="InterPro" id="IPR013032">
    <property type="entry name" value="EGF-like_CS"/>
</dbReference>
<dbReference type="InterPro" id="IPR000742">
    <property type="entry name" value="EGF"/>
</dbReference>
<feature type="domain" description="HYR" evidence="20">
    <location>
        <begin position="833"/>
        <end position="917"/>
    </location>
</feature>
<dbReference type="Pfam" id="PF12661">
    <property type="entry name" value="hEGF"/>
    <property type="match status" value="3"/>
</dbReference>
<evidence type="ECO:0000256" key="5">
    <source>
        <dbReference type="ARBA" id="ARBA00022536"/>
    </source>
</evidence>
<dbReference type="FunFam" id="2.10.25.10:FF:000109">
    <property type="entry name" value="Notch homolog 4, [Drosophila]"/>
    <property type="match status" value="2"/>
</dbReference>
<evidence type="ECO:0000256" key="4">
    <source>
        <dbReference type="ARBA" id="ARBA00022530"/>
    </source>
</evidence>
<dbReference type="PROSITE" id="PS50092">
    <property type="entry name" value="TSP1"/>
    <property type="match status" value="1"/>
</dbReference>
<dbReference type="GO" id="GO:0071944">
    <property type="term" value="C:cell periphery"/>
    <property type="evidence" value="ECO:0007669"/>
    <property type="project" value="UniProtKB-ARBA"/>
</dbReference>
<keyword evidence="5 14" id="KW-0245">EGF-like domain</keyword>
<dbReference type="PROSITE" id="PS50825">
    <property type="entry name" value="HYR"/>
    <property type="match status" value="4"/>
</dbReference>
<feature type="signal peptide" evidence="18">
    <location>
        <begin position="1"/>
        <end position="21"/>
    </location>
</feature>
<dbReference type="InterPro" id="IPR049883">
    <property type="entry name" value="NOTCH1_EGF-like"/>
</dbReference>
<feature type="disulfide bond" evidence="14">
    <location>
        <begin position="1665"/>
        <end position="1674"/>
    </location>
</feature>
<evidence type="ECO:0000256" key="8">
    <source>
        <dbReference type="ARBA" id="ARBA00022737"/>
    </source>
</evidence>
<feature type="domain" description="EGF-like" evidence="19">
    <location>
        <begin position="1791"/>
        <end position="1827"/>
    </location>
</feature>
<dbReference type="GO" id="GO:0120025">
    <property type="term" value="C:plasma membrane bounded cell projection"/>
    <property type="evidence" value="ECO:0007669"/>
    <property type="project" value="UniProtKB-ARBA"/>
</dbReference>
<dbReference type="FunFam" id="2.10.25.10:FF:000327">
    <property type="entry name" value="neurogenic locus notch homolog protein 4"/>
    <property type="match status" value="1"/>
</dbReference>
<feature type="disulfide bond" evidence="14">
    <location>
        <begin position="1817"/>
        <end position="1826"/>
    </location>
</feature>
<dbReference type="SMART" id="SM00032">
    <property type="entry name" value="CCP"/>
    <property type="match status" value="9"/>
</dbReference>
<dbReference type="Gene3D" id="2.10.50.10">
    <property type="entry name" value="Tumor Necrosis Factor Receptor, subunit A, domain 2"/>
    <property type="match status" value="2"/>
</dbReference>
<feature type="domain" description="EGF-like" evidence="19">
    <location>
        <begin position="1563"/>
        <end position="1599"/>
    </location>
</feature>
<feature type="disulfide bond" evidence="14">
    <location>
        <begin position="1894"/>
        <end position="1903"/>
    </location>
</feature>
<dbReference type="FunFam" id="2.10.25.10:FF:000247">
    <property type="entry name" value="Delta/notch like EGF repeat containing"/>
    <property type="match status" value="1"/>
</dbReference>
<protein>
    <submittedName>
        <fullName evidence="23">Fibropellin-1</fullName>
    </submittedName>
</protein>
<feature type="domain" description="HYR" evidence="20">
    <location>
        <begin position="231"/>
        <end position="314"/>
    </location>
</feature>
<sequence>MNVLAKNAVLILGVIVIGGKGNHVKGRGRCGPSPRHGQWGPWYPGSWEETPCSNGYKTRIRSCDNPAAADGGHDCSGNRYVSIDCNECNHGNGECEHLCVNYVGITCDISEWPTPSYGQISAHCAGLSQVASGTRCEVTCDDGYELSGSSSSICGMDGEWDPKTTANCKVRECPPLIEPDHGKITPYLCKIKPLHGQTCQYECRPGFRVIGHNSSKCNAGHWTHKGFYCHDHERPSFSETCPSARSVFADEGKTSAAISWEPVIATDNDQAIVTVSPDVTSPHIFSEGSHSVTYTAADPSGNVKLCHFQVNVQVLRCPALFAPANGRLLESAACGNLYGSTCHLTCNKGYEIKGSEERKCDKKAGTNLVHWTGSDTYCEAIQCPALDNPDNTVKSGYGCTGASSIYGTSCFFTCIPGYYIVSGSQKRTCLQTGTWSGIQLRCEAITCRPFTIKSAELVVIPAFCTNATAVIYYKSECRFSCKNGYQQSGPGVKTCNQNNDWSPLGNPSCRDVTAPVFAGCPSNIFVTADRGETSANVTWAHPTVTDNSGLVPNIIQFGIQPGSKFSAVEHNIRYLASDRSGNIAECRFKIFFQISRCIPKLEAPTGGSSLCTKGNQYGSECSFACNIGHKMVGSTVRVCERDLVTSLGFWTGNETKCELIRCPRLNPPAHITQYGCGRGSVDNTYGDKCLLYCDVGYRWVNGSTERICQADGTWSGEEPYCEAARCKSLQAPIDGDISPSSCKNSPNYYTTCLFSCRNGYRLQGEPITTCLRDGRWSKNVTAMCKDVESPSFGLTCPGDIKVYADKAKNYTQVSWPPIIATDNSGLAPNVTLRDVSPPVFRNCPSDIRINLDANSTEILNWTVPVALDNSNVVPQVTVYPLGVMPPLVINETILVEYKAKDPSGNVAKCSFRIIPEDNSGPVVVFCPPSRIITSEKRQIGVTWPEPLFEDNSNDPLQITCSRKSGTVFYWGSYTIHCRAYDNNPDNKPAVCKFNLTIKAKPCKYLRPPINGAKPCDDWMFGKMCSPSCNSRFDFDKNFSPSVWVCGSSGIWYPQDRWPDCTKKSHASKVRLVMELHYYDGSCNTEETRIQIKQLFGKILNGSVRYTQACQDPSVRDKCKAENVVVECGEVDESVGNIKKRSTGNNNHFSGRRSNLQARVTVEIIVELDGIEGNDTDEGQIMIGEEGVKIAHNISSLIKQAAQNGSFRFSVNGSEFDPDIESLNISTPQLLCYIGQIYKNGYCPFCKAGSYSPTGLEPCFPCDKGSYQDMDGEKYCLQCAVNQTTTSEGSNSSTLCGEPCPPGSFSSTGLVPCSLCDRRSFQPRKESRICFPCPGTTATAFPGSKTTQDCIEINECESDPCSKNSTCTDLIGDYLCSCSSGYTGKQCETNIDECQDQPCFNNGTCHDLVNNYTCTCAQGFRGNNCEEDINECDSSTCANNASCQNLPGGYKCQCRPGYSGTLCDFDIDECVMSPCQNGGFTGNYCEIDVDECVMADCKNNATCIDEINGYFCKCENGFSGATCEIDIDECFSNPCENQAQCVNMVDAYKCDCQDGFKGLHCENSIEYCATLPCSNNGSCHDGINNFTCVCPPGLTGELCNVDIDYCTSNPCFNNGSCLDDTTDFTCQCADGFEGKHCEVNVDDCKNATCRNNSTCIDSIGSYECTCAEGFTGISCEINVDDCAGNPCVNDGTCTDLINDYQCNCKLGYTGKNCSMDINECASSPCNNNATCVDQLHNYTCICNDGFSGTKCEVDIDECAVNYCGNGSTCKDGVNDYSCECAPGFSGDDCSTEIDECASFPCDYGGTCYDQLNAFLCVCKPGFTGQQCNVKIDECVSSPCQNNGTCSDLVVNYTCQCPVGFNGFHCENPVDYCSESGNCTVNGHCVNSRTDFYCNCSTGYFGKYCEFEIDECLARPCFNKATCHDAISDFSCSCLDGYTGRLCELNIDDCWNNSCQNNATCVDRTQGYSCLCSEGYNGTYCQTEINECESNPCLNNGSCVDLTPGYKCECFDKFSGENCENLTDLCLSAPCQNGGTCKTESGGEYFSCPCSAGFTGNTCPVNINYCVSNLCMPNSYCQDQVNGYACERYHSFTGDLCDIFLGSNFDLVFRRKSKDDMVLLSDGKSIPSMRSFTIALFVRADSRYKSGTLFSYSVPQQPRDKIILSFTESQILLEIKDDIAKTNFELPDDHWHYVGVVWNGIDGETFVYVDGLEVEHFMDVKTGMTIMGSGWVVLGQRYLAESQTSTESMAFVGTLHEVSFWDVPASADHMWNAAHSCTWPVAGSVRAWSSFLLGIKGEIEKKFITQSLDCTTNCSHFLHCEAREDRYHCACLPGFSGAYCNIDINDCSSNPCVNGKCVDGVNRYDCECDDGYYGTNCAQKIVDEKVCAKLEKPRTGQTKCRKLSGELLCIMSCDEGHAFNSGATTMYGCGPDTEWKWNGKDDLEIPSCASRATPKEIEHHFSVKFLGVNCGSIKNHKDLLKAVKSAVHKTLSTVSGCHACQLTKLTVPECEFSEEERKKQAVNHAMEVLFTLMVREALDNDLKNDDVLGKSEAVLFQMKYAVVTGQFSINVNGMNSTAEKSSLQYLCYSVICSAGFVTSGDKKGCVACPVGTYYDQNSCNCTLCGKGSYQDKEGQTSCEKCDQGKSTDATGATSSKDCFREPDSTKEDTDTGLIVGLLVAVIILVALTAAGFYFYRRLTYACNGKPERSERSLTFGGMRDPAEDKASDGLGMQSQGGDHQMRPVHTYEEISELRIYVNGNVGRQMNSESQSTIQNDDVWPYAVTPLYPYENV</sequence>
<dbReference type="InterPro" id="IPR013320">
    <property type="entry name" value="ConA-like_dom_sf"/>
</dbReference>
<dbReference type="Proteomes" id="UP000225706">
    <property type="component" value="Unassembled WGS sequence"/>
</dbReference>
<feature type="domain" description="HYR" evidence="20">
    <location>
        <begin position="918"/>
        <end position="999"/>
    </location>
</feature>
<feature type="disulfide bond" evidence="14">
    <location>
        <begin position="1627"/>
        <end position="1636"/>
    </location>
</feature>
<evidence type="ECO:0000259" key="19">
    <source>
        <dbReference type="PROSITE" id="PS50026"/>
    </source>
</evidence>
<evidence type="ECO:0000256" key="16">
    <source>
        <dbReference type="SAM" id="MobiDB-lite"/>
    </source>
</evidence>
<feature type="domain" description="EGF-like" evidence="19">
    <location>
        <begin position="1389"/>
        <end position="1425"/>
    </location>
</feature>
<feature type="disulfide bond" evidence="14">
    <location>
        <begin position="1932"/>
        <end position="1941"/>
    </location>
</feature>
<evidence type="ECO:0000256" key="13">
    <source>
        <dbReference type="ARBA" id="ARBA00023180"/>
    </source>
</evidence>
<evidence type="ECO:0000256" key="12">
    <source>
        <dbReference type="ARBA" id="ARBA00023157"/>
    </source>
</evidence>
<dbReference type="OrthoDB" id="6018410at2759"/>
<dbReference type="SMART" id="SM00159">
    <property type="entry name" value="PTX"/>
    <property type="match status" value="1"/>
</dbReference>
<dbReference type="GO" id="GO:0005509">
    <property type="term" value="F:calcium ion binding"/>
    <property type="evidence" value="ECO:0007669"/>
    <property type="project" value="InterPro"/>
</dbReference>
<feature type="domain" description="Sushi" evidence="21">
    <location>
        <begin position="724"/>
        <end position="786"/>
    </location>
</feature>
<dbReference type="GO" id="GO:0016020">
    <property type="term" value="C:membrane"/>
    <property type="evidence" value="ECO:0007669"/>
    <property type="project" value="UniProtKB-SubCell"/>
</dbReference>
<feature type="domain" description="Sushi" evidence="21">
    <location>
        <begin position="381"/>
        <end position="444"/>
    </location>
</feature>
<dbReference type="CDD" id="cd00054">
    <property type="entry name" value="EGF_CA"/>
    <property type="match status" value="18"/>
</dbReference>
<dbReference type="Pfam" id="PF07699">
    <property type="entry name" value="Ephrin_rec_like"/>
    <property type="match status" value="3"/>
</dbReference>
<feature type="transmembrane region" description="Helical" evidence="17">
    <location>
        <begin position="2671"/>
        <end position="2693"/>
    </location>
</feature>
<keyword evidence="13" id="KW-0325">Glycoprotein</keyword>
<evidence type="ECO:0000256" key="7">
    <source>
        <dbReference type="ARBA" id="ARBA00022729"/>
    </source>
</evidence>
<dbReference type="SUPFAM" id="SSF57184">
    <property type="entry name" value="Growth factor receptor domain"/>
    <property type="match status" value="4"/>
</dbReference>
<dbReference type="PROSITE" id="PS00010">
    <property type="entry name" value="ASX_HYDROXYL"/>
    <property type="match status" value="18"/>
</dbReference>
<comment type="subcellular location">
    <subcellularLocation>
        <location evidence="1">Membrane</location>
        <topology evidence="1">Single-pass membrane protein</topology>
    </subcellularLocation>
    <subcellularLocation>
        <location evidence="2">Secreted</location>
        <location evidence="2">Extracellular space</location>
        <location evidence="2">Extracellular matrix</location>
    </subcellularLocation>
</comment>
<dbReference type="Pfam" id="PF02494">
    <property type="entry name" value="HYR"/>
    <property type="match status" value="4"/>
</dbReference>
<feature type="compositionally biased region" description="Polar residues" evidence="16">
    <location>
        <begin position="2644"/>
        <end position="2654"/>
    </location>
</feature>
<feature type="domain" description="EGF-like" evidence="19">
    <location>
        <begin position="1715"/>
        <end position="1751"/>
    </location>
</feature>
<evidence type="ECO:0000313" key="24">
    <source>
        <dbReference type="Proteomes" id="UP000225706"/>
    </source>
</evidence>
<dbReference type="InterPro" id="IPR035976">
    <property type="entry name" value="Sushi/SCR/CCP_sf"/>
</dbReference>
<evidence type="ECO:0000256" key="17">
    <source>
        <dbReference type="SAM" id="Phobius"/>
    </source>
</evidence>
<evidence type="ECO:0000256" key="9">
    <source>
        <dbReference type="ARBA" id="ARBA00022837"/>
    </source>
</evidence>
<feature type="domain" description="Sushi" evidence="21">
    <location>
        <begin position="315"/>
        <end position="380"/>
    </location>
</feature>
<feature type="domain" description="EGF-like" evidence="19">
    <location>
        <begin position="2341"/>
        <end position="2376"/>
    </location>
</feature>
<feature type="disulfide bond" evidence="14">
    <location>
        <begin position="2029"/>
        <end position="2046"/>
    </location>
</feature>
<feature type="disulfide bond" evidence="14">
    <location>
        <begin position="2366"/>
        <end position="2375"/>
    </location>
</feature>
<feature type="domain" description="Sushi" evidence="21">
    <location>
        <begin position="105"/>
        <end position="170"/>
    </location>
</feature>
<evidence type="ECO:0000256" key="15">
    <source>
        <dbReference type="PROSITE-ProRule" id="PRU00302"/>
    </source>
</evidence>
<feature type="disulfide bond" evidence="14">
    <location>
        <begin position="1779"/>
        <end position="1788"/>
    </location>
</feature>
<dbReference type="InterPro" id="IPR003410">
    <property type="entry name" value="HYR_dom"/>
</dbReference>
<name>A0A2B4RZN5_STYPI</name>
<dbReference type="CDD" id="cd00033">
    <property type="entry name" value="CCP"/>
    <property type="match status" value="8"/>
</dbReference>
<feature type="domain" description="EGF-like" evidence="19">
    <location>
        <begin position="1753"/>
        <end position="1789"/>
    </location>
</feature>
<comment type="caution">
    <text evidence="14">Lacks conserved residue(s) required for the propagation of feature annotation.</text>
</comment>
<feature type="disulfide bond" evidence="14">
    <location>
        <begin position="1703"/>
        <end position="1712"/>
    </location>
</feature>
<dbReference type="PANTHER" id="PTHR24049:SF22">
    <property type="entry name" value="DROSOPHILA CRUMBS HOMOLOG"/>
    <property type="match status" value="1"/>
</dbReference>
<feature type="disulfide bond" evidence="15">
    <location>
        <begin position="317"/>
        <end position="360"/>
    </location>
</feature>
<dbReference type="InterPro" id="IPR000436">
    <property type="entry name" value="Sushi_SCR_CCP_dom"/>
</dbReference>
<dbReference type="Pfam" id="PF00084">
    <property type="entry name" value="Sushi"/>
    <property type="match status" value="8"/>
</dbReference>
<feature type="disulfide bond" evidence="14">
    <location>
        <begin position="2048"/>
        <end position="2057"/>
    </location>
</feature>
<feature type="domain" description="Sushi" evidence="21">
    <location>
        <begin position="660"/>
        <end position="723"/>
    </location>
</feature>
<dbReference type="FunFam" id="2.10.25.10:FF:000006">
    <property type="entry name" value="Versican core protein-like isoform 1"/>
    <property type="match status" value="1"/>
</dbReference>
<feature type="domain" description="EGF-like" evidence="19">
    <location>
        <begin position="1525"/>
        <end position="1561"/>
    </location>
</feature>
<evidence type="ECO:0000256" key="14">
    <source>
        <dbReference type="PROSITE-ProRule" id="PRU00076"/>
    </source>
</evidence>
<feature type="domain" description="EGF-like" evidence="19">
    <location>
        <begin position="2304"/>
        <end position="2339"/>
    </location>
</feature>
<feature type="domain" description="EGF-like" evidence="19">
    <location>
        <begin position="2020"/>
        <end position="2058"/>
    </location>
</feature>
<feature type="domain" description="EGF-like" evidence="19">
    <location>
        <begin position="1427"/>
        <end position="1463"/>
    </location>
</feature>
<feature type="disulfide bond" evidence="14">
    <location>
        <begin position="2329"/>
        <end position="2338"/>
    </location>
</feature>
<feature type="disulfide bond" evidence="14">
    <location>
        <begin position="1855"/>
        <end position="1864"/>
    </location>
</feature>
<feature type="domain" description="EGF-like" evidence="19">
    <location>
        <begin position="2060"/>
        <end position="2096"/>
    </location>
</feature>
<dbReference type="SUPFAM" id="SSF57535">
    <property type="entry name" value="Complement control module/SCR domain"/>
    <property type="match status" value="8"/>
</dbReference>
<evidence type="ECO:0000256" key="1">
    <source>
        <dbReference type="ARBA" id="ARBA00004167"/>
    </source>
</evidence>
<dbReference type="SMART" id="SM00181">
    <property type="entry name" value="EGF"/>
    <property type="match status" value="23"/>
</dbReference>
<comment type="caution">
    <text evidence="23">The sequence shown here is derived from an EMBL/GenBank/DDBJ whole genome shotgun (WGS) entry which is preliminary data.</text>
</comment>
<dbReference type="PROSITE" id="PS51828">
    <property type="entry name" value="PTX_2"/>
    <property type="match status" value="1"/>
</dbReference>
<keyword evidence="7 18" id="KW-0732">Signal</keyword>
<dbReference type="STRING" id="50429.A0A2B4RZN5"/>
<dbReference type="Pfam" id="PF07645">
    <property type="entry name" value="EGF_CA"/>
    <property type="match status" value="1"/>
</dbReference>
<keyword evidence="15" id="KW-0768">Sushi</keyword>
<dbReference type="InterPro" id="IPR001759">
    <property type="entry name" value="PTX_dom"/>
</dbReference>
<feature type="domain" description="EGF-like" evidence="19">
    <location>
        <begin position="1601"/>
        <end position="1637"/>
    </location>
</feature>
<dbReference type="InterPro" id="IPR011641">
    <property type="entry name" value="Tyr-kin_ephrin_A/B_rcpt-like"/>
</dbReference>
<dbReference type="FunFam" id="2.10.25.10:FF:000004">
    <property type="entry name" value="Neurogenic locus notch 1"/>
    <property type="match status" value="2"/>
</dbReference>
<dbReference type="InterPro" id="IPR000884">
    <property type="entry name" value="TSP1_rpt"/>
</dbReference>
<evidence type="ECO:0000259" key="20">
    <source>
        <dbReference type="PROSITE" id="PS50825"/>
    </source>
</evidence>